<reference evidence="3" key="1">
    <citation type="submission" date="2005-01" db="EMBL/GenBank/DDBJ databases">
        <title>The sequence of Magnaporthe grisea chromosome 7.</title>
        <authorList>
            <person name="Thon M.R."/>
            <person name="Pan H."/>
            <person name="Diener A."/>
            <person name="Papalas J."/>
            <person name="Taro A."/>
            <person name="Mitchell T."/>
            <person name="Dean R.A."/>
        </authorList>
    </citation>
    <scope>NUCLEOTIDE SEQUENCE</scope>
    <source>
        <strain evidence="3">70-15</strain>
    </source>
</reference>
<sequence>MRNVKQTIILAPLAAAALVASAPLSSRSANFNFEGCDSVPPSAREATFSIDGGDSAPLSARDATFSINREGLKAAKDSKKEKGGGYGYGYGGGKGGGGNGYGEKTAEEEAATVQHVEVAPSKVDALSDTL</sequence>
<accession>Q2KHE5</accession>
<feature type="signal peptide" evidence="2">
    <location>
        <begin position="1"/>
        <end position="21"/>
    </location>
</feature>
<name>Q2KHE5_PYRO7</name>
<evidence type="ECO:0000313" key="3">
    <source>
        <dbReference type="EMBL" id="EAQ70633.1"/>
    </source>
</evidence>
<keyword evidence="2" id="KW-0732">Signal</keyword>
<evidence type="ECO:0000256" key="2">
    <source>
        <dbReference type="SAM" id="SignalP"/>
    </source>
</evidence>
<protein>
    <submittedName>
        <fullName evidence="3">Uncharacterized protein</fullName>
    </submittedName>
</protein>
<feature type="compositionally biased region" description="Gly residues" evidence="1">
    <location>
        <begin position="84"/>
        <end position="101"/>
    </location>
</feature>
<dbReference type="EMBL" id="CM000230">
    <property type="protein sequence ID" value="EAQ70633.1"/>
    <property type="molecule type" value="Genomic_DNA"/>
</dbReference>
<evidence type="ECO:0000256" key="1">
    <source>
        <dbReference type="SAM" id="MobiDB-lite"/>
    </source>
</evidence>
<dbReference type="AlphaFoldDB" id="Q2KHE5"/>
<proteinExistence type="predicted"/>
<organism evidence="3">
    <name type="scientific">Pyricularia oryzae (strain 70-15 / ATCC MYA-4617 / FGSC 8958)</name>
    <name type="common">Rice blast fungus</name>
    <name type="synonym">Magnaporthe oryzae</name>
    <dbReference type="NCBI Taxonomy" id="242507"/>
    <lineage>
        <taxon>Eukaryota</taxon>
        <taxon>Fungi</taxon>
        <taxon>Dikarya</taxon>
        <taxon>Ascomycota</taxon>
        <taxon>Pezizomycotina</taxon>
        <taxon>Sordariomycetes</taxon>
        <taxon>Sordariomycetidae</taxon>
        <taxon>Magnaporthales</taxon>
        <taxon>Pyriculariaceae</taxon>
        <taxon>Pyricularia</taxon>
    </lineage>
</organism>
<feature type="region of interest" description="Disordered" evidence="1">
    <location>
        <begin position="75"/>
        <end position="130"/>
    </location>
</feature>
<feature type="chain" id="PRO_5004211749" evidence="2">
    <location>
        <begin position="22"/>
        <end position="130"/>
    </location>
</feature>
<gene>
    <name evidence="3" type="ORF">MGCH7_ch7g40</name>
</gene>